<protein>
    <recommendedName>
        <fullName evidence="1">RNA-directed DNA polymerase</fullName>
        <ecNumber evidence="1">2.7.7.49</ecNumber>
    </recommendedName>
</protein>
<dbReference type="Gene3D" id="3.10.20.370">
    <property type="match status" value="1"/>
</dbReference>
<feature type="compositionally biased region" description="Low complexity" evidence="3">
    <location>
        <begin position="37"/>
        <end position="59"/>
    </location>
</feature>
<dbReference type="InterPro" id="IPR043502">
    <property type="entry name" value="DNA/RNA_pol_sf"/>
</dbReference>
<feature type="region of interest" description="Disordered" evidence="3">
    <location>
        <begin position="1"/>
        <end position="59"/>
    </location>
</feature>
<feature type="domain" description="Reverse transcriptase/retrotransposon-derived protein RNase H-like" evidence="4">
    <location>
        <begin position="281"/>
        <end position="348"/>
    </location>
</feature>
<keyword evidence="2" id="KW-0511">Multifunctional enzyme</keyword>
<sequence>MTEYTDQRAPSGTLEGPDRSWRAEIEPDEEEEDVDKVSVLSGHSSGHCSHGSSAYSCSTSGSSRTCSSSVGSGTSGSSSSCSCSASDSSEFDPRAHLPYPTYVPISWYCLEQTTPPRNCSSATFEGSWYIQRAPEIFTSSPPNRGFKSCTFSPSITSNNNVLAAQKADNEGQRYFEINHCFAIEWIMRSEQKREANLKLSPTKCHLFRREVSYLGHIISAEGVRTDPDKISAVKNWKSPTDVHQLRSFLGLCSYYRKFVKDFSTIARPLHKLTEAKQKFIWTNEFNNAFNKLKDALTSAPILAYPEAGKQFILDTDASQESIGAVLSQEIDGPERVIAYFSKCLSRQQTV</sequence>
<gene>
    <name evidence="5" type="primary">pol</name>
    <name evidence="5" type="ORF">TNCT_216821</name>
</gene>
<dbReference type="PANTHER" id="PTHR37984:SF5">
    <property type="entry name" value="PROTEIN NYNRIN-LIKE"/>
    <property type="match status" value="1"/>
</dbReference>
<name>A0A8X6LUX6_TRICU</name>
<dbReference type="EMBL" id="BMAO01018163">
    <property type="protein sequence ID" value="GFR21562.1"/>
    <property type="molecule type" value="Genomic_DNA"/>
</dbReference>
<comment type="caution">
    <text evidence="5">The sequence shown here is derived from an EMBL/GenBank/DDBJ whole genome shotgun (WGS) entry which is preliminary data.</text>
</comment>
<dbReference type="FunFam" id="3.30.70.270:FF:000020">
    <property type="entry name" value="Transposon Tf2-6 polyprotein-like Protein"/>
    <property type="match status" value="1"/>
</dbReference>
<dbReference type="SUPFAM" id="SSF56672">
    <property type="entry name" value="DNA/RNA polymerases"/>
    <property type="match status" value="1"/>
</dbReference>
<dbReference type="EC" id="2.7.7.49" evidence="1"/>
<evidence type="ECO:0000256" key="1">
    <source>
        <dbReference type="ARBA" id="ARBA00012493"/>
    </source>
</evidence>
<reference evidence="5" key="1">
    <citation type="submission" date="2020-07" db="EMBL/GenBank/DDBJ databases">
        <title>Multicomponent nature underlies the extraordinary mechanical properties of spider dragline silk.</title>
        <authorList>
            <person name="Kono N."/>
            <person name="Nakamura H."/>
            <person name="Mori M."/>
            <person name="Yoshida Y."/>
            <person name="Ohtoshi R."/>
            <person name="Malay A.D."/>
            <person name="Moran D.A.P."/>
            <person name="Tomita M."/>
            <person name="Numata K."/>
            <person name="Arakawa K."/>
        </authorList>
    </citation>
    <scope>NUCLEOTIDE SEQUENCE</scope>
</reference>
<dbReference type="InterPro" id="IPR041577">
    <property type="entry name" value="RT_RNaseH_2"/>
</dbReference>
<evidence type="ECO:0000256" key="2">
    <source>
        <dbReference type="ARBA" id="ARBA00023268"/>
    </source>
</evidence>
<evidence type="ECO:0000313" key="6">
    <source>
        <dbReference type="Proteomes" id="UP000887116"/>
    </source>
</evidence>
<evidence type="ECO:0000313" key="5">
    <source>
        <dbReference type="EMBL" id="GFR21562.1"/>
    </source>
</evidence>
<keyword evidence="6" id="KW-1185">Reference proteome</keyword>
<feature type="compositionally biased region" description="Basic and acidic residues" evidence="3">
    <location>
        <begin position="16"/>
        <end position="25"/>
    </location>
</feature>
<dbReference type="InterPro" id="IPR050951">
    <property type="entry name" value="Retrovirus_Pol_polyprotein"/>
</dbReference>
<dbReference type="Proteomes" id="UP000887116">
    <property type="component" value="Unassembled WGS sequence"/>
</dbReference>
<dbReference type="PANTHER" id="PTHR37984">
    <property type="entry name" value="PROTEIN CBG26694"/>
    <property type="match status" value="1"/>
</dbReference>
<dbReference type="Pfam" id="PF17919">
    <property type="entry name" value="RT_RNaseH_2"/>
    <property type="match status" value="1"/>
</dbReference>
<dbReference type="GO" id="GO:0003964">
    <property type="term" value="F:RNA-directed DNA polymerase activity"/>
    <property type="evidence" value="ECO:0007669"/>
    <property type="project" value="UniProtKB-EC"/>
</dbReference>
<organism evidence="5 6">
    <name type="scientific">Trichonephila clavata</name>
    <name type="common">Joro spider</name>
    <name type="synonym">Nephila clavata</name>
    <dbReference type="NCBI Taxonomy" id="2740835"/>
    <lineage>
        <taxon>Eukaryota</taxon>
        <taxon>Metazoa</taxon>
        <taxon>Ecdysozoa</taxon>
        <taxon>Arthropoda</taxon>
        <taxon>Chelicerata</taxon>
        <taxon>Arachnida</taxon>
        <taxon>Araneae</taxon>
        <taxon>Araneomorphae</taxon>
        <taxon>Entelegynae</taxon>
        <taxon>Araneoidea</taxon>
        <taxon>Nephilidae</taxon>
        <taxon>Trichonephila</taxon>
    </lineage>
</organism>
<dbReference type="InterPro" id="IPR043128">
    <property type="entry name" value="Rev_trsase/Diguanyl_cyclase"/>
</dbReference>
<proteinExistence type="predicted"/>
<dbReference type="AlphaFoldDB" id="A0A8X6LUX6"/>
<evidence type="ECO:0000256" key="3">
    <source>
        <dbReference type="SAM" id="MobiDB-lite"/>
    </source>
</evidence>
<evidence type="ECO:0000259" key="4">
    <source>
        <dbReference type="Pfam" id="PF17919"/>
    </source>
</evidence>
<dbReference type="Gene3D" id="3.30.70.270">
    <property type="match status" value="2"/>
</dbReference>
<accession>A0A8X6LUX6</accession>
<dbReference type="OrthoDB" id="6436738at2759"/>